<feature type="domain" description="C2H2-type" evidence="10">
    <location>
        <begin position="158"/>
        <end position="180"/>
    </location>
</feature>
<keyword evidence="3" id="KW-0677">Repeat</keyword>
<evidence type="ECO:0000259" key="10">
    <source>
        <dbReference type="PROSITE" id="PS50157"/>
    </source>
</evidence>
<dbReference type="GO" id="GO:0008270">
    <property type="term" value="F:zinc ion binding"/>
    <property type="evidence" value="ECO:0007669"/>
    <property type="project" value="UniProtKB-KW"/>
</dbReference>
<dbReference type="PANTHER" id="PTHR23235:SF157">
    <property type="entry name" value="FEZ FAMILY ZINC FINGER PROTEIN 1"/>
    <property type="match status" value="1"/>
</dbReference>
<dbReference type="InterPro" id="IPR013087">
    <property type="entry name" value="Znf_C2H2_type"/>
</dbReference>
<evidence type="ECO:0000256" key="1">
    <source>
        <dbReference type="ARBA" id="ARBA00004123"/>
    </source>
</evidence>
<feature type="domain" description="C2H2-type" evidence="10">
    <location>
        <begin position="191"/>
        <end position="219"/>
    </location>
</feature>
<gene>
    <name evidence="11" type="ORF">ECRASSUSDP1_LOCUS22098</name>
</gene>
<keyword evidence="12" id="KW-1185">Reference proteome</keyword>
<keyword evidence="2" id="KW-0479">Metal-binding</keyword>
<dbReference type="GO" id="GO:0005634">
    <property type="term" value="C:nucleus"/>
    <property type="evidence" value="ECO:0007669"/>
    <property type="project" value="UniProtKB-SubCell"/>
</dbReference>
<dbReference type="Gene3D" id="3.30.160.60">
    <property type="entry name" value="Classic Zinc Finger"/>
    <property type="match status" value="3"/>
</dbReference>
<keyword evidence="5" id="KW-0862">Zinc</keyword>
<accession>A0AAD2D5P7</accession>
<comment type="subcellular location">
    <subcellularLocation>
        <location evidence="1">Nucleus</location>
    </subcellularLocation>
</comment>
<evidence type="ECO:0000256" key="2">
    <source>
        <dbReference type="ARBA" id="ARBA00022723"/>
    </source>
</evidence>
<feature type="domain" description="C2H2-type" evidence="10">
    <location>
        <begin position="128"/>
        <end position="157"/>
    </location>
</feature>
<dbReference type="InterPro" id="IPR036236">
    <property type="entry name" value="Znf_C2H2_sf"/>
</dbReference>
<evidence type="ECO:0000256" key="8">
    <source>
        <dbReference type="ARBA" id="ARBA00023242"/>
    </source>
</evidence>
<reference evidence="11" key="1">
    <citation type="submission" date="2023-07" db="EMBL/GenBank/DDBJ databases">
        <authorList>
            <consortium name="AG Swart"/>
            <person name="Singh M."/>
            <person name="Singh A."/>
            <person name="Seah K."/>
            <person name="Emmerich C."/>
        </authorList>
    </citation>
    <scope>NUCLEOTIDE SEQUENCE</scope>
    <source>
        <strain evidence="11">DP1</strain>
    </source>
</reference>
<name>A0AAD2D5P7_EUPCR</name>
<dbReference type="PANTHER" id="PTHR23235">
    <property type="entry name" value="KRUEPPEL-LIKE TRANSCRIPTION FACTOR"/>
    <property type="match status" value="1"/>
</dbReference>
<evidence type="ECO:0000256" key="7">
    <source>
        <dbReference type="ARBA" id="ARBA00023163"/>
    </source>
</evidence>
<organism evidence="11 12">
    <name type="scientific">Euplotes crassus</name>
    <dbReference type="NCBI Taxonomy" id="5936"/>
    <lineage>
        <taxon>Eukaryota</taxon>
        <taxon>Sar</taxon>
        <taxon>Alveolata</taxon>
        <taxon>Ciliophora</taxon>
        <taxon>Intramacronucleata</taxon>
        <taxon>Spirotrichea</taxon>
        <taxon>Hypotrichia</taxon>
        <taxon>Euplotida</taxon>
        <taxon>Euplotidae</taxon>
        <taxon>Moneuplotes</taxon>
    </lineage>
</organism>
<dbReference type="EMBL" id="CAMPGE010022631">
    <property type="protein sequence ID" value="CAI2380661.1"/>
    <property type="molecule type" value="Genomic_DNA"/>
</dbReference>
<dbReference type="AlphaFoldDB" id="A0AAD2D5P7"/>
<evidence type="ECO:0000313" key="12">
    <source>
        <dbReference type="Proteomes" id="UP001295684"/>
    </source>
</evidence>
<keyword evidence="6" id="KW-0805">Transcription regulation</keyword>
<dbReference type="Proteomes" id="UP001295684">
    <property type="component" value="Unassembled WGS sequence"/>
</dbReference>
<sequence length="238" mass="27877">MEYIYQLRGTVCDQNQPKFGSDFTGFQEPEPPYFSSASYEILATTYCLCDVPATYESTNLAAYEHNFHQDVNMMADPSIPLFDPELENCNLDLQSMTKEEIYFELLKGYRYQTLSYFDAKKQREVPLYQCGAPGCGKVLQKPWSLLDHVRMHAGVKPYVCQWCGKAFTQKGNLKKHVRQHIRPDVNDRKRYNCRYCEKGYTERYNLKTHMRKCHPDKKPHFVVADAWQKITLISPKLQ</sequence>
<dbReference type="GO" id="GO:0000981">
    <property type="term" value="F:DNA-binding transcription factor activity, RNA polymerase II-specific"/>
    <property type="evidence" value="ECO:0007669"/>
    <property type="project" value="TreeGrafter"/>
</dbReference>
<keyword evidence="4 9" id="KW-0863">Zinc-finger</keyword>
<evidence type="ECO:0000256" key="4">
    <source>
        <dbReference type="ARBA" id="ARBA00022771"/>
    </source>
</evidence>
<evidence type="ECO:0000256" key="3">
    <source>
        <dbReference type="ARBA" id="ARBA00022737"/>
    </source>
</evidence>
<dbReference type="PROSITE" id="PS00028">
    <property type="entry name" value="ZINC_FINGER_C2H2_1"/>
    <property type="match status" value="3"/>
</dbReference>
<keyword evidence="7" id="KW-0804">Transcription</keyword>
<keyword evidence="8" id="KW-0539">Nucleus</keyword>
<protein>
    <recommendedName>
        <fullName evidence="10">C2H2-type domain-containing protein</fullName>
    </recommendedName>
</protein>
<evidence type="ECO:0000256" key="6">
    <source>
        <dbReference type="ARBA" id="ARBA00023015"/>
    </source>
</evidence>
<dbReference type="Pfam" id="PF00096">
    <property type="entry name" value="zf-C2H2"/>
    <property type="match status" value="2"/>
</dbReference>
<evidence type="ECO:0000256" key="9">
    <source>
        <dbReference type="PROSITE-ProRule" id="PRU00042"/>
    </source>
</evidence>
<comment type="caution">
    <text evidence="11">The sequence shown here is derived from an EMBL/GenBank/DDBJ whole genome shotgun (WGS) entry which is preliminary data.</text>
</comment>
<proteinExistence type="predicted"/>
<dbReference type="GO" id="GO:0000978">
    <property type="term" value="F:RNA polymerase II cis-regulatory region sequence-specific DNA binding"/>
    <property type="evidence" value="ECO:0007669"/>
    <property type="project" value="TreeGrafter"/>
</dbReference>
<dbReference type="PROSITE" id="PS50157">
    <property type="entry name" value="ZINC_FINGER_C2H2_2"/>
    <property type="match status" value="3"/>
</dbReference>
<dbReference type="SMART" id="SM00355">
    <property type="entry name" value="ZnF_C2H2"/>
    <property type="match status" value="3"/>
</dbReference>
<dbReference type="FunFam" id="3.30.160.60:FF:000130">
    <property type="entry name" value="Spalt-like transcription factor 4"/>
    <property type="match status" value="1"/>
</dbReference>
<dbReference type="SUPFAM" id="SSF57667">
    <property type="entry name" value="beta-beta-alpha zinc fingers"/>
    <property type="match status" value="2"/>
</dbReference>
<evidence type="ECO:0000313" key="11">
    <source>
        <dbReference type="EMBL" id="CAI2380661.1"/>
    </source>
</evidence>
<evidence type="ECO:0000256" key="5">
    <source>
        <dbReference type="ARBA" id="ARBA00022833"/>
    </source>
</evidence>